<keyword evidence="4" id="KW-1185">Reference proteome</keyword>
<evidence type="ECO:0000256" key="1">
    <source>
        <dbReference type="ARBA" id="ARBA00023235"/>
    </source>
</evidence>
<reference evidence="3" key="1">
    <citation type="submission" date="2023-03" db="EMBL/GenBank/DDBJ databases">
        <authorList>
            <person name="Steffen K."/>
            <person name="Cardenas P."/>
        </authorList>
    </citation>
    <scope>NUCLEOTIDE SEQUENCE</scope>
</reference>
<dbReference type="GO" id="GO:0016853">
    <property type="term" value="F:isomerase activity"/>
    <property type="evidence" value="ECO:0007669"/>
    <property type="project" value="UniProtKB-KW"/>
</dbReference>
<dbReference type="Gene3D" id="3.20.20.150">
    <property type="entry name" value="Divalent-metal-dependent TIM barrel enzymes"/>
    <property type="match status" value="1"/>
</dbReference>
<dbReference type="SUPFAM" id="SSF51658">
    <property type="entry name" value="Xylose isomerase-like"/>
    <property type="match status" value="1"/>
</dbReference>
<evidence type="ECO:0000313" key="4">
    <source>
        <dbReference type="Proteomes" id="UP001174909"/>
    </source>
</evidence>
<dbReference type="InterPro" id="IPR013022">
    <property type="entry name" value="Xyl_isomerase-like_TIM-brl"/>
</dbReference>
<gene>
    <name evidence="3" type="ORF">GBAR_LOCUS29514</name>
</gene>
<dbReference type="PANTHER" id="PTHR43489">
    <property type="entry name" value="ISOMERASE"/>
    <property type="match status" value="1"/>
</dbReference>
<dbReference type="InterPro" id="IPR036237">
    <property type="entry name" value="Xyl_isomerase-like_sf"/>
</dbReference>
<dbReference type="Proteomes" id="UP001174909">
    <property type="component" value="Unassembled WGS sequence"/>
</dbReference>
<dbReference type="InterPro" id="IPR050417">
    <property type="entry name" value="Sugar_Epim/Isomerase"/>
</dbReference>
<feature type="domain" description="Xylose isomerase-like TIM barrel" evidence="2">
    <location>
        <begin position="9"/>
        <end position="187"/>
    </location>
</feature>
<organism evidence="3 4">
    <name type="scientific">Geodia barretti</name>
    <name type="common">Barrett's horny sponge</name>
    <dbReference type="NCBI Taxonomy" id="519541"/>
    <lineage>
        <taxon>Eukaryota</taxon>
        <taxon>Metazoa</taxon>
        <taxon>Porifera</taxon>
        <taxon>Demospongiae</taxon>
        <taxon>Heteroscleromorpha</taxon>
        <taxon>Tetractinellida</taxon>
        <taxon>Astrophorina</taxon>
        <taxon>Geodiidae</taxon>
        <taxon>Geodia</taxon>
    </lineage>
</organism>
<accession>A0AA35TUH3</accession>
<sequence length="204" mass="22917">MNSKHWSCPLSDADDTVRAESREGMLDSIATATTVGADAVLLVPAVVNDATHYEVAYERSQAEIRKLIPEAAEKGITIAIENVWNKFLLSPMEFSRYLDEFENETVTAYFDVGNIVLYGYPQHWIRSLGSRISKVHVKGFNANESRFTYLIEDCTIDWNAVMVALEDIGYDDYMTAELPVDRDNPEGRVHSISTDMDRIIAGTV</sequence>
<evidence type="ECO:0000259" key="2">
    <source>
        <dbReference type="Pfam" id="PF01261"/>
    </source>
</evidence>
<keyword evidence="1" id="KW-0413">Isomerase</keyword>
<dbReference type="AlphaFoldDB" id="A0AA35TUH3"/>
<dbReference type="PANTHER" id="PTHR43489:SF7">
    <property type="entry name" value="3-DEHYDRO-D-GULOSIDE 4-EPIMERASE-RELATED"/>
    <property type="match status" value="1"/>
</dbReference>
<dbReference type="Pfam" id="PF01261">
    <property type="entry name" value="AP_endonuc_2"/>
    <property type="match status" value="1"/>
</dbReference>
<name>A0AA35TUH3_GEOBA</name>
<comment type="caution">
    <text evidence="3">The sequence shown here is derived from an EMBL/GenBank/DDBJ whole genome shotgun (WGS) entry which is preliminary data.</text>
</comment>
<dbReference type="EMBL" id="CASHTH010004135">
    <property type="protein sequence ID" value="CAI8054004.1"/>
    <property type="molecule type" value="Genomic_DNA"/>
</dbReference>
<protein>
    <recommendedName>
        <fullName evidence="2">Xylose isomerase-like TIM barrel domain-containing protein</fullName>
    </recommendedName>
</protein>
<proteinExistence type="predicted"/>
<evidence type="ECO:0000313" key="3">
    <source>
        <dbReference type="EMBL" id="CAI8054004.1"/>
    </source>
</evidence>